<dbReference type="PROSITE" id="PS50893">
    <property type="entry name" value="ABC_TRANSPORTER_2"/>
    <property type="match status" value="1"/>
</dbReference>
<dbReference type="PANTHER" id="PTHR46743:SF2">
    <property type="entry name" value="TEICHOIC ACIDS EXPORT ATP-BINDING PROTEIN TAGH"/>
    <property type="match status" value="1"/>
</dbReference>
<reference evidence="7" key="1">
    <citation type="journal article" date="2015" name="Nature">
        <title>Complex archaea that bridge the gap between prokaryotes and eukaryotes.</title>
        <authorList>
            <person name="Spang A."/>
            <person name="Saw J.H."/>
            <person name="Jorgensen S.L."/>
            <person name="Zaremba-Niedzwiedzka K."/>
            <person name="Martijn J."/>
            <person name="Lind A.E."/>
            <person name="van Eijk R."/>
            <person name="Schleper C."/>
            <person name="Guy L."/>
            <person name="Ettema T.J."/>
        </authorList>
    </citation>
    <scope>NUCLEOTIDE SEQUENCE</scope>
</reference>
<name>A0A0F9G381_9ZZZZ</name>
<dbReference type="EMBL" id="LAZR01019271">
    <property type="protein sequence ID" value="KKL93148.1"/>
    <property type="molecule type" value="Genomic_DNA"/>
</dbReference>
<dbReference type="InterPro" id="IPR029439">
    <property type="entry name" value="Wzt_C"/>
</dbReference>
<protein>
    <recommendedName>
        <fullName evidence="6">ABC transporter domain-containing protein</fullName>
    </recommendedName>
</protein>
<dbReference type="SMART" id="SM00382">
    <property type="entry name" value="AAA"/>
    <property type="match status" value="1"/>
</dbReference>
<dbReference type="InterPro" id="IPR015860">
    <property type="entry name" value="ABC_transpr_TagH-like"/>
</dbReference>
<evidence type="ECO:0000256" key="4">
    <source>
        <dbReference type="ARBA" id="ARBA00022840"/>
    </source>
</evidence>
<dbReference type="InterPro" id="IPR003439">
    <property type="entry name" value="ABC_transporter-like_ATP-bd"/>
</dbReference>
<dbReference type="GO" id="GO:0005524">
    <property type="term" value="F:ATP binding"/>
    <property type="evidence" value="ECO:0007669"/>
    <property type="project" value="UniProtKB-KW"/>
</dbReference>
<feature type="region of interest" description="Disordered" evidence="5">
    <location>
        <begin position="260"/>
        <end position="291"/>
    </location>
</feature>
<dbReference type="AlphaFoldDB" id="A0A0F9G381"/>
<keyword evidence="4" id="KW-0067">ATP-binding</keyword>
<keyword evidence="2" id="KW-0813">Transport</keyword>
<dbReference type="CDD" id="cd03220">
    <property type="entry name" value="ABC_KpsT_Wzt"/>
    <property type="match status" value="1"/>
</dbReference>
<sequence length="450" mass="50176">MTEAGIAIRAIGLCKAYHCYKHPVDALLELVMRRQRHDRFIALDNVNLEVRQGEIIGILGRNGAGKSTLLKLIAGTLERSSGDLDVHGRITAILELGTGFHMDYTGRENIYMGGLCLGMSRCEIDEKLEDIIQFSELSDFIDRPFKTYSTGMQARLTFSTATSIDPDIMIVDEALSVGDARFQLKCFNRLQQMRERQTTILLVSHDTNTITSLCDRAMILESGRVYAEGNPKRISVAYQNLLFGSSKTKKDMLIERAGDLKNSGIDKDPDSNTENVQLNKKNSKQPRNEKVISSETKLRYGSGEARLLDWGLLNDQGNDCNVITSGTACRLYMILRIMADLDDMSVGFAIKDRRGSVLWGVTNITQKYPPYQARSGETLTIVADCTMWLADGDYFVTLGVAHLDGGDKIDFVEDAIEFKIIGTSGIFTTSIINLQTNFRIMDGYAIKIKK</sequence>
<dbReference type="GO" id="GO:0140359">
    <property type="term" value="F:ABC-type transporter activity"/>
    <property type="evidence" value="ECO:0007669"/>
    <property type="project" value="InterPro"/>
</dbReference>
<evidence type="ECO:0000256" key="2">
    <source>
        <dbReference type="ARBA" id="ARBA00022448"/>
    </source>
</evidence>
<accession>A0A0F9G381</accession>
<dbReference type="Pfam" id="PF14524">
    <property type="entry name" value="Wzt_C"/>
    <property type="match status" value="1"/>
</dbReference>
<evidence type="ECO:0000259" key="6">
    <source>
        <dbReference type="PROSITE" id="PS50893"/>
    </source>
</evidence>
<dbReference type="InterPro" id="IPR050683">
    <property type="entry name" value="Bact_Polysacc_Export_ATP-bd"/>
</dbReference>
<comment type="similarity">
    <text evidence="1">Belongs to the ABC transporter superfamily.</text>
</comment>
<evidence type="ECO:0000313" key="7">
    <source>
        <dbReference type="EMBL" id="KKL93148.1"/>
    </source>
</evidence>
<dbReference type="InterPro" id="IPR003593">
    <property type="entry name" value="AAA+_ATPase"/>
</dbReference>
<feature type="domain" description="ABC transporter" evidence="6">
    <location>
        <begin position="26"/>
        <end position="247"/>
    </location>
</feature>
<comment type="caution">
    <text evidence="7">The sequence shown here is derived from an EMBL/GenBank/DDBJ whole genome shotgun (WGS) entry which is preliminary data.</text>
</comment>
<proteinExistence type="inferred from homology"/>
<evidence type="ECO:0000256" key="3">
    <source>
        <dbReference type="ARBA" id="ARBA00022741"/>
    </source>
</evidence>
<keyword evidence="3" id="KW-0547">Nucleotide-binding</keyword>
<dbReference type="PANTHER" id="PTHR46743">
    <property type="entry name" value="TEICHOIC ACIDS EXPORT ATP-BINDING PROTEIN TAGH"/>
    <property type="match status" value="1"/>
</dbReference>
<organism evidence="7">
    <name type="scientific">marine sediment metagenome</name>
    <dbReference type="NCBI Taxonomy" id="412755"/>
    <lineage>
        <taxon>unclassified sequences</taxon>
        <taxon>metagenomes</taxon>
        <taxon>ecological metagenomes</taxon>
    </lineage>
</organism>
<dbReference type="Gene3D" id="3.40.50.300">
    <property type="entry name" value="P-loop containing nucleotide triphosphate hydrolases"/>
    <property type="match status" value="1"/>
</dbReference>
<dbReference type="Pfam" id="PF00005">
    <property type="entry name" value="ABC_tran"/>
    <property type="match status" value="1"/>
</dbReference>
<dbReference type="InterPro" id="IPR027417">
    <property type="entry name" value="P-loop_NTPase"/>
</dbReference>
<feature type="compositionally biased region" description="Basic and acidic residues" evidence="5">
    <location>
        <begin position="260"/>
        <end position="270"/>
    </location>
</feature>
<dbReference type="SUPFAM" id="SSF52540">
    <property type="entry name" value="P-loop containing nucleoside triphosphate hydrolases"/>
    <property type="match status" value="1"/>
</dbReference>
<dbReference type="GO" id="GO:0016887">
    <property type="term" value="F:ATP hydrolysis activity"/>
    <property type="evidence" value="ECO:0007669"/>
    <property type="project" value="InterPro"/>
</dbReference>
<evidence type="ECO:0000256" key="5">
    <source>
        <dbReference type="SAM" id="MobiDB-lite"/>
    </source>
</evidence>
<evidence type="ECO:0000256" key="1">
    <source>
        <dbReference type="ARBA" id="ARBA00005417"/>
    </source>
</evidence>
<dbReference type="CDD" id="cd10147">
    <property type="entry name" value="Wzt_C-like"/>
    <property type="match status" value="1"/>
</dbReference>
<dbReference type="GO" id="GO:0016020">
    <property type="term" value="C:membrane"/>
    <property type="evidence" value="ECO:0007669"/>
    <property type="project" value="InterPro"/>
</dbReference>
<gene>
    <name evidence="7" type="ORF">LCGC14_1877590</name>
</gene>
<dbReference type="Gene3D" id="2.70.50.60">
    <property type="entry name" value="abc- transporter (atp binding component) like domain"/>
    <property type="match status" value="1"/>
</dbReference>